<feature type="transmembrane region" description="Helical" evidence="1">
    <location>
        <begin position="12"/>
        <end position="32"/>
    </location>
</feature>
<organism evidence="2 3">
    <name type="scientific">Actinobacillus porcitonsillarum</name>
    <dbReference type="NCBI Taxonomy" id="189834"/>
    <lineage>
        <taxon>Bacteria</taxon>
        <taxon>Pseudomonadati</taxon>
        <taxon>Pseudomonadota</taxon>
        <taxon>Gammaproteobacteria</taxon>
        <taxon>Pasteurellales</taxon>
        <taxon>Pasteurellaceae</taxon>
        <taxon>Actinobacillus</taxon>
    </lineage>
</organism>
<keyword evidence="1" id="KW-1133">Transmembrane helix</keyword>
<evidence type="ECO:0000313" key="3">
    <source>
        <dbReference type="Proteomes" id="UP000244920"/>
    </source>
</evidence>
<name>A0A2U8FJC6_9PAST</name>
<dbReference type="Proteomes" id="UP000244920">
    <property type="component" value="Chromosome"/>
</dbReference>
<gene>
    <name evidence="2" type="ORF">DDU33_06035</name>
</gene>
<dbReference type="NCBIfam" id="TIGR02112">
    <property type="entry name" value="cyd_oper_ybgE"/>
    <property type="match status" value="1"/>
</dbReference>
<keyword evidence="1" id="KW-0812">Transmembrane</keyword>
<feature type="transmembrane region" description="Helical" evidence="1">
    <location>
        <begin position="75"/>
        <end position="94"/>
    </location>
</feature>
<dbReference type="RefSeq" id="WP_039896173.1">
    <property type="nucleotide sequence ID" value="NZ_CP029206.1"/>
</dbReference>
<dbReference type="EMBL" id="CP029206">
    <property type="protein sequence ID" value="AWI51062.1"/>
    <property type="molecule type" value="Genomic_DNA"/>
</dbReference>
<protein>
    <submittedName>
        <fullName evidence="2">Cyd operon protein YbgE</fullName>
    </submittedName>
</protein>
<dbReference type="InterPro" id="IPR011846">
    <property type="entry name" value="Cyd_oper_YbgE"/>
</dbReference>
<sequence length="95" mass="10909">MINSLYSLTRKGWLQALSFILALGMFIAILMYSNIFAQYFGGKIPYLALLVFYGMAILMIHAVGFDIKSRLWKCIFMPLWGYVIIISALIMLVFK</sequence>
<accession>A0A2U8FJC6</accession>
<keyword evidence="1" id="KW-0472">Membrane</keyword>
<evidence type="ECO:0000256" key="1">
    <source>
        <dbReference type="SAM" id="Phobius"/>
    </source>
</evidence>
<evidence type="ECO:0000313" key="2">
    <source>
        <dbReference type="EMBL" id="AWI51062.1"/>
    </source>
</evidence>
<dbReference type="KEGG" id="apor:DDU33_06035"/>
<dbReference type="Pfam" id="PF09600">
    <property type="entry name" value="Cyd_oper_YbgE"/>
    <property type="match status" value="1"/>
</dbReference>
<proteinExistence type="predicted"/>
<feature type="transmembrane region" description="Helical" evidence="1">
    <location>
        <begin position="44"/>
        <end position="63"/>
    </location>
</feature>
<keyword evidence="3" id="KW-1185">Reference proteome</keyword>
<dbReference type="AlphaFoldDB" id="A0A2U8FJC6"/>
<reference evidence="3" key="1">
    <citation type="submission" date="2018-05" db="EMBL/GenBank/DDBJ databases">
        <title>Complete genome sequence of Actinobacillus porcitonsillarum reference strain 9953L55 (CCUG 46996).</title>
        <authorList>
            <person name="Dona V."/>
            <person name="Perreten V."/>
        </authorList>
    </citation>
    <scope>NUCLEOTIDE SEQUENCE [LARGE SCALE GENOMIC DNA]</scope>
    <source>
        <strain evidence="3">9953L55</strain>
    </source>
</reference>